<feature type="domain" description="HPt" evidence="13">
    <location>
        <begin position="1187"/>
        <end position="1283"/>
    </location>
</feature>
<keyword evidence="4" id="KW-0902">Two-component regulatory system</keyword>
<dbReference type="SUPFAM" id="SSF52172">
    <property type="entry name" value="CheY-like"/>
    <property type="match status" value="2"/>
</dbReference>
<keyword evidence="14" id="KW-0418">Kinase</keyword>
<dbReference type="SMART" id="SM00448">
    <property type="entry name" value="REC"/>
    <property type="match status" value="2"/>
</dbReference>
<dbReference type="NCBIfam" id="TIGR00229">
    <property type="entry name" value="sensory_box"/>
    <property type="match status" value="2"/>
</dbReference>
<dbReference type="Pfam" id="PF01627">
    <property type="entry name" value="Hpt"/>
    <property type="match status" value="1"/>
</dbReference>
<dbReference type="PROSITE" id="PS50110">
    <property type="entry name" value="RESPONSE_REGULATORY"/>
    <property type="match status" value="2"/>
</dbReference>
<dbReference type="InterPro" id="IPR011006">
    <property type="entry name" value="CheY-like_superfamily"/>
</dbReference>
<evidence type="ECO:0000259" key="10">
    <source>
        <dbReference type="PROSITE" id="PS50110"/>
    </source>
</evidence>
<dbReference type="InterPro" id="IPR001789">
    <property type="entry name" value="Sig_transdc_resp-reg_receiver"/>
</dbReference>
<dbReference type="Pfam" id="PF02518">
    <property type="entry name" value="HATPase_c"/>
    <property type="match status" value="1"/>
</dbReference>
<feature type="transmembrane region" description="Helical" evidence="8">
    <location>
        <begin position="295"/>
        <end position="317"/>
    </location>
</feature>
<evidence type="ECO:0000256" key="2">
    <source>
        <dbReference type="ARBA" id="ARBA00012438"/>
    </source>
</evidence>
<dbReference type="InterPro" id="IPR035965">
    <property type="entry name" value="PAS-like_dom_sf"/>
</dbReference>
<feature type="modified residue" description="Phosphohistidine" evidence="5">
    <location>
        <position position="1226"/>
    </location>
</feature>
<dbReference type="Pfam" id="PF00072">
    <property type="entry name" value="Response_reg"/>
    <property type="match status" value="2"/>
</dbReference>
<dbReference type="Pfam" id="PF00512">
    <property type="entry name" value="HisKA"/>
    <property type="match status" value="1"/>
</dbReference>
<evidence type="ECO:0000259" key="13">
    <source>
        <dbReference type="PROSITE" id="PS50894"/>
    </source>
</evidence>
<dbReference type="RefSeq" id="WP_012970585.1">
    <property type="nucleotide sequence ID" value="NC_013851.1"/>
</dbReference>
<dbReference type="Proteomes" id="UP000001441">
    <property type="component" value="Chromosome"/>
</dbReference>
<dbReference type="SMART" id="SM00388">
    <property type="entry name" value="HisKA"/>
    <property type="match status" value="1"/>
</dbReference>
<keyword evidence="15" id="KW-1185">Reference proteome</keyword>
<dbReference type="CDD" id="cd00088">
    <property type="entry name" value="HPT"/>
    <property type="match status" value="1"/>
</dbReference>
<feature type="modified residue" description="4-aspartylphosphate" evidence="6">
    <location>
        <position position="1078"/>
    </location>
</feature>
<feature type="region of interest" description="Disordered" evidence="7">
    <location>
        <begin position="1150"/>
        <end position="1177"/>
    </location>
</feature>
<keyword evidence="3 6" id="KW-0597">Phosphoprotein</keyword>
<dbReference type="CDD" id="cd17546">
    <property type="entry name" value="REC_hyHK_CKI1_RcsC-like"/>
    <property type="match status" value="1"/>
</dbReference>
<dbReference type="PROSITE" id="PS50113">
    <property type="entry name" value="PAC"/>
    <property type="match status" value="2"/>
</dbReference>
<dbReference type="PROSITE" id="PS50109">
    <property type="entry name" value="HIS_KIN"/>
    <property type="match status" value="1"/>
</dbReference>
<dbReference type="InterPro" id="IPR000014">
    <property type="entry name" value="PAS"/>
</dbReference>
<dbReference type="CDD" id="cd00130">
    <property type="entry name" value="PAS"/>
    <property type="match status" value="1"/>
</dbReference>
<dbReference type="InterPro" id="IPR013656">
    <property type="entry name" value="PAS_4"/>
</dbReference>
<feature type="domain" description="PAC" evidence="12">
    <location>
        <begin position="554"/>
        <end position="607"/>
    </location>
</feature>
<evidence type="ECO:0000256" key="5">
    <source>
        <dbReference type="PROSITE-ProRule" id="PRU00110"/>
    </source>
</evidence>
<dbReference type="eggNOG" id="COG2198">
    <property type="taxonomic scope" value="Bacteria"/>
</dbReference>
<dbReference type="SUPFAM" id="SSF47384">
    <property type="entry name" value="Homodimeric domain of signal transducing histidine kinase"/>
    <property type="match status" value="1"/>
</dbReference>
<dbReference type="Gene3D" id="1.10.287.130">
    <property type="match status" value="1"/>
</dbReference>
<evidence type="ECO:0000256" key="8">
    <source>
        <dbReference type="SAM" id="Phobius"/>
    </source>
</evidence>
<dbReference type="Gene3D" id="3.30.565.10">
    <property type="entry name" value="Histidine kinase-like ATPase, C-terminal domain"/>
    <property type="match status" value="1"/>
</dbReference>
<keyword evidence="8" id="KW-0812">Transmembrane</keyword>
<dbReference type="InterPro" id="IPR003594">
    <property type="entry name" value="HATPase_dom"/>
</dbReference>
<organism evidence="14 15">
    <name type="scientific">Allochromatium vinosum (strain ATCC 17899 / DSM 180 / NBRC 103801 / NCIMB 10441 / D)</name>
    <name type="common">Chromatium vinosum</name>
    <dbReference type="NCBI Taxonomy" id="572477"/>
    <lineage>
        <taxon>Bacteria</taxon>
        <taxon>Pseudomonadati</taxon>
        <taxon>Pseudomonadota</taxon>
        <taxon>Gammaproteobacteria</taxon>
        <taxon>Chromatiales</taxon>
        <taxon>Chromatiaceae</taxon>
        <taxon>Allochromatium</taxon>
    </lineage>
</organism>
<feature type="compositionally biased region" description="Basic and acidic residues" evidence="7">
    <location>
        <begin position="1150"/>
        <end position="1166"/>
    </location>
</feature>
<feature type="domain" description="Response regulatory" evidence="10">
    <location>
        <begin position="879"/>
        <end position="1003"/>
    </location>
</feature>
<evidence type="ECO:0000256" key="7">
    <source>
        <dbReference type="SAM" id="MobiDB-lite"/>
    </source>
</evidence>
<evidence type="ECO:0000313" key="15">
    <source>
        <dbReference type="Proteomes" id="UP000001441"/>
    </source>
</evidence>
<dbReference type="Gene3D" id="3.40.50.2300">
    <property type="match status" value="2"/>
</dbReference>
<dbReference type="SMART" id="SM00387">
    <property type="entry name" value="HATPase_c"/>
    <property type="match status" value="1"/>
</dbReference>
<dbReference type="SMART" id="SM00091">
    <property type="entry name" value="PAS"/>
    <property type="match status" value="2"/>
</dbReference>
<dbReference type="InterPro" id="IPR000700">
    <property type="entry name" value="PAS-assoc_C"/>
</dbReference>
<evidence type="ECO:0000256" key="4">
    <source>
        <dbReference type="ARBA" id="ARBA00023012"/>
    </source>
</evidence>
<feature type="domain" description="PAS" evidence="11">
    <location>
        <begin position="481"/>
        <end position="548"/>
    </location>
</feature>
<dbReference type="InterPro" id="IPR036097">
    <property type="entry name" value="HisK_dim/P_sf"/>
</dbReference>
<dbReference type="EMBL" id="CP001896">
    <property type="protein sequence ID" value="ADC62311.1"/>
    <property type="molecule type" value="Genomic_DNA"/>
</dbReference>
<sequence>MNASITLPRPGRYARATEFLVVLAIIALCVFGILYVLEERQTREGIRLEAMADLHARQIADWLLERQSDAEVIRFSPSLRNHYQHWLQGDRDAAERMWARLGPLLIARGFQAIYLYDHNDRLVWNTPDSHTHTSPELLQGLRDANQSRHVQRIGPYLDDSGQTHLDYVVPLETDEEHTPLVVLNANFEDRLCPTVNGQHDFSQSGESFLFRRDGDQVLYLCPLRHQPDAALRFRLPLTSDRLQAARQVRGEFPLGELTVGYDYRGVLGLGVAQAVAGTDWFVVAKLDLAEIWASVALEIVLIALVGVLMSISVISGARVLRQRHQLALVAATQEAQTERLNALEQLRENEELLQILIDCTPASLAMLDREMRYLIVSRQWLQDIGMLEHNLIGQRYDSVCPNLPEHWKAAHARGLAGEVVKFEAEHVECADGRLRWKRLEVHPWRMADDQVGGITLLTEDVTELKETELALRASQQRLQDNRELLRTLIRSIPDLVWLKDTQGVYLTCNARFERLYGASESQIIGKTDYDFVPRTLADFFRTNDLAAIAAGGPRSNEEELTFAGDGHRELVQVIKAPVYDTRGTLIGVLGIGRDITQLKRAEAELALHRRHLEELVAERTAELTAARAEAERLARAKSEFLANMSHEIRTPMNAVLGLAYLLERMDLPDAAHELTRKIHLAGRNLLGILNDILDFSKIESGHIEIERAPFQLDEVLDGLATIMTVTAGDKPLELVIRPPDCLDCTLLGDALRLSQVLINLTSNAVKFTASGSVEVGVDLLERTASEIRVRFSVRDTGIGIDEATQSRLFQPFAQADASTTRRFGGSGLGLVISRRLVELMGGRLELDSRPGEGSTFRFELRFEVLDTASSHLTGTARMRVLIVEDDPLVSEALAATVTALKWSATQVASGHQALNLVQRDSTWQGPGALVLLDHRPPELDGPAIASAIRQALPNAAQPLLFRLTCAPREPEPEPETPGAAGFDMVLSKPLTPSSLHDAVIQARRQRLGVQPLTDPKPNNAPRLAGLRLLVVDDSDINRDVAQRIFSDEGAEVYLANDGREAVDWLIAHPDAVDLVLMDVQMPVMDGRAATRLIRETPSLPRLPIVALTADTVGDQQSAALEAGMDAFLSKPFDVAETVALILSLVTPPTDAHHAADKPADSAHETRPAPSVAPHPDLPGIAIDRGLAIWREPDLYRQYLRRFGRDYADSAQAIADAEPEAAQRLAHKLKGAAGNMGLTEVANQADVLEHRLAAGLTISVEALRDAITTALESIARYAPDTTAAMTIPPEVRPETSMEPPHAQIEIRLREALSAFERFDPPAAGPALEALAAHLSSERLAPLREAAEAFDAKAGMEAVHALAATLSIHLAR</sequence>
<dbReference type="GO" id="GO:0000155">
    <property type="term" value="F:phosphorelay sensor kinase activity"/>
    <property type="evidence" value="ECO:0007669"/>
    <property type="project" value="InterPro"/>
</dbReference>
<dbReference type="InterPro" id="IPR005467">
    <property type="entry name" value="His_kinase_dom"/>
</dbReference>
<dbReference type="STRING" id="572477.Alvin_1376"/>
<dbReference type="InterPro" id="IPR036890">
    <property type="entry name" value="HATPase_C_sf"/>
</dbReference>
<dbReference type="SUPFAM" id="SSF55785">
    <property type="entry name" value="PYP-like sensor domain (PAS domain)"/>
    <property type="match status" value="2"/>
</dbReference>
<dbReference type="CDD" id="cd00082">
    <property type="entry name" value="HisKA"/>
    <property type="match status" value="1"/>
</dbReference>
<dbReference type="PANTHER" id="PTHR45339:SF6">
    <property type="entry name" value="SENSORY HISTIDINE PROTEIN KINASE"/>
    <property type="match status" value="1"/>
</dbReference>
<dbReference type="InterPro" id="IPR003661">
    <property type="entry name" value="HisK_dim/P_dom"/>
</dbReference>
<evidence type="ECO:0000259" key="9">
    <source>
        <dbReference type="PROSITE" id="PS50109"/>
    </source>
</evidence>
<dbReference type="Gene3D" id="3.30.450.20">
    <property type="entry name" value="PAS domain"/>
    <property type="match status" value="2"/>
</dbReference>
<dbReference type="InterPro" id="IPR004358">
    <property type="entry name" value="Sig_transdc_His_kin-like_C"/>
</dbReference>
<protein>
    <recommendedName>
        <fullName evidence="2">histidine kinase</fullName>
        <ecNumber evidence="2">2.7.13.3</ecNumber>
    </recommendedName>
</protein>
<evidence type="ECO:0000256" key="3">
    <source>
        <dbReference type="ARBA" id="ARBA00022553"/>
    </source>
</evidence>
<dbReference type="PROSITE" id="PS50112">
    <property type="entry name" value="PAS"/>
    <property type="match status" value="1"/>
</dbReference>
<dbReference type="HOGENOM" id="CLU_001796_0_0_6"/>
<feature type="modified residue" description="4-aspartylphosphate" evidence="6">
    <location>
        <position position="933"/>
    </location>
</feature>
<dbReference type="PANTHER" id="PTHR45339">
    <property type="entry name" value="HYBRID SIGNAL TRANSDUCTION HISTIDINE KINASE J"/>
    <property type="match status" value="1"/>
</dbReference>
<dbReference type="Gene3D" id="1.20.120.160">
    <property type="entry name" value="HPT domain"/>
    <property type="match status" value="1"/>
</dbReference>
<evidence type="ECO:0000313" key="14">
    <source>
        <dbReference type="EMBL" id="ADC62311.1"/>
    </source>
</evidence>
<comment type="catalytic activity">
    <reaction evidence="1">
        <text>ATP + protein L-histidine = ADP + protein N-phospho-L-histidine.</text>
        <dbReference type="EC" id="2.7.13.3"/>
    </reaction>
</comment>
<feature type="transmembrane region" description="Helical" evidence="8">
    <location>
        <begin position="19"/>
        <end position="37"/>
    </location>
</feature>
<name>D3RT02_ALLVD</name>
<reference evidence="14 15" key="1">
    <citation type="journal article" date="2011" name="Stand. Genomic Sci.">
        <title>Complete genome sequence of Allochromatium vinosum DSM 180(T).</title>
        <authorList>
            <person name="Weissgerber T."/>
            <person name="Zigann R."/>
            <person name="Bruce D."/>
            <person name="Chang Y.J."/>
            <person name="Detter J.C."/>
            <person name="Han C."/>
            <person name="Hauser L."/>
            <person name="Jeffries C.D."/>
            <person name="Land M."/>
            <person name="Munk A.C."/>
            <person name="Tapia R."/>
            <person name="Dahl C."/>
        </authorList>
    </citation>
    <scope>NUCLEOTIDE SEQUENCE [LARGE SCALE GENOMIC DNA]</scope>
    <source>
        <strain evidence="15">ATCC 17899 / DSM 180 / NBRC 103801 / NCIMB 10441 / D</strain>
    </source>
</reference>
<dbReference type="InterPro" id="IPR008207">
    <property type="entry name" value="Sig_transdc_His_kin_Hpt_dom"/>
</dbReference>
<feature type="domain" description="PAC" evidence="12">
    <location>
        <begin position="420"/>
        <end position="473"/>
    </location>
</feature>
<keyword evidence="8" id="KW-1133">Transmembrane helix</keyword>
<dbReference type="eggNOG" id="COG2205">
    <property type="taxonomic scope" value="Bacteria"/>
</dbReference>
<dbReference type="InterPro" id="IPR036641">
    <property type="entry name" value="HPT_dom_sf"/>
</dbReference>
<proteinExistence type="predicted"/>
<accession>D3RT02</accession>
<dbReference type="Pfam" id="PF08448">
    <property type="entry name" value="PAS_4"/>
    <property type="match status" value="2"/>
</dbReference>
<gene>
    <name evidence="14" type="ordered locus">Alvin_1376</name>
</gene>
<dbReference type="GO" id="GO:0005524">
    <property type="term" value="F:ATP binding"/>
    <property type="evidence" value="ECO:0007669"/>
    <property type="project" value="UniProtKB-KW"/>
</dbReference>
<feature type="domain" description="Response regulatory" evidence="10">
    <location>
        <begin position="1027"/>
        <end position="1145"/>
    </location>
</feature>
<keyword evidence="8" id="KW-0472">Membrane</keyword>
<dbReference type="EC" id="2.7.13.3" evidence="2"/>
<dbReference type="GO" id="GO:0005886">
    <property type="term" value="C:plasma membrane"/>
    <property type="evidence" value="ECO:0007669"/>
    <property type="project" value="UniProtKB-SubCell"/>
</dbReference>
<dbReference type="eggNOG" id="COG2202">
    <property type="taxonomic scope" value="Bacteria"/>
</dbReference>
<keyword evidence="14" id="KW-0808">Transferase</keyword>
<evidence type="ECO:0000256" key="1">
    <source>
        <dbReference type="ARBA" id="ARBA00000085"/>
    </source>
</evidence>
<evidence type="ECO:0000256" key="6">
    <source>
        <dbReference type="PROSITE-ProRule" id="PRU00169"/>
    </source>
</evidence>
<dbReference type="PROSITE" id="PS50894">
    <property type="entry name" value="HPT"/>
    <property type="match status" value="1"/>
</dbReference>
<dbReference type="CDD" id="cd16922">
    <property type="entry name" value="HATPase_EvgS-ArcB-TorS-like"/>
    <property type="match status" value="1"/>
</dbReference>
<dbReference type="FunFam" id="3.30.565.10:FF:000010">
    <property type="entry name" value="Sensor histidine kinase RcsC"/>
    <property type="match status" value="1"/>
</dbReference>
<dbReference type="eggNOG" id="COG0784">
    <property type="taxonomic scope" value="Bacteria"/>
</dbReference>
<dbReference type="PRINTS" id="PR00344">
    <property type="entry name" value="BCTRLSENSOR"/>
</dbReference>
<dbReference type="SUPFAM" id="SSF55874">
    <property type="entry name" value="ATPase domain of HSP90 chaperone/DNA topoisomerase II/histidine kinase"/>
    <property type="match status" value="1"/>
</dbReference>
<dbReference type="eggNOG" id="COG3829">
    <property type="taxonomic scope" value="Bacteria"/>
</dbReference>
<dbReference type="KEGG" id="alv:Alvin_1376"/>
<feature type="domain" description="Histidine kinase" evidence="9">
    <location>
        <begin position="643"/>
        <end position="864"/>
    </location>
</feature>
<feature type="region of interest" description="Disordered" evidence="7">
    <location>
        <begin position="967"/>
        <end position="986"/>
    </location>
</feature>
<evidence type="ECO:0000259" key="11">
    <source>
        <dbReference type="PROSITE" id="PS50112"/>
    </source>
</evidence>
<evidence type="ECO:0000259" key="12">
    <source>
        <dbReference type="PROSITE" id="PS50113"/>
    </source>
</evidence>
<dbReference type="SUPFAM" id="SSF47226">
    <property type="entry name" value="Histidine-containing phosphotransfer domain, HPT domain"/>
    <property type="match status" value="1"/>
</dbReference>